<dbReference type="OrthoDB" id="5954824at2759"/>
<feature type="region of interest" description="Disordered" evidence="6">
    <location>
        <begin position="1182"/>
        <end position="1209"/>
    </location>
</feature>
<gene>
    <name evidence="8" type="ORF">PGTG_11384</name>
</gene>
<dbReference type="GO" id="GO:0000981">
    <property type="term" value="F:DNA-binding transcription factor activity, RNA polymerase II-specific"/>
    <property type="evidence" value="ECO:0000318"/>
    <property type="project" value="GO_Central"/>
</dbReference>
<evidence type="ECO:0000313" key="9">
    <source>
        <dbReference type="Proteomes" id="UP000008783"/>
    </source>
</evidence>
<feature type="region of interest" description="Disordered" evidence="6">
    <location>
        <begin position="968"/>
        <end position="1016"/>
    </location>
</feature>
<feature type="region of interest" description="Disordered" evidence="6">
    <location>
        <begin position="721"/>
        <end position="749"/>
    </location>
</feature>
<dbReference type="KEGG" id="pgr:PGTG_11384"/>
<feature type="compositionally biased region" description="Low complexity" evidence="6">
    <location>
        <begin position="978"/>
        <end position="991"/>
    </location>
</feature>
<dbReference type="GeneID" id="10527203"/>
<evidence type="ECO:0000256" key="6">
    <source>
        <dbReference type="SAM" id="MobiDB-lite"/>
    </source>
</evidence>
<organism evidence="8 9">
    <name type="scientific">Puccinia graminis f. sp. tritici (strain CRL 75-36-700-3 / race SCCL)</name>
    <name type="common">Black stem rust fungus</name>
    <dbReference type="NCBI Taxonomy" id="418459"/>
    <lineage>
        <taxon>Eukaryota</taxon>
        <taxon>Fungi</taxon>
        <taxon>Dikarya</taxon>
        <taxon>Basidiomycota</taxon>
        <taxon>Pucciniomycotina</taxon>
        <taxon>Pucciniomycetes</taxon>
        <taxon>Pucciniales</taxon>
        <taxon>Pucciniaceae</taxon>
        <taxon>Puccinia</taxon>
    </lineage>
</organism>
<dbReference type="GO" id="GO:0005634">
    <property type="term" value="C:nucleus"/>
    <property type="evidence" value="ECO:0007669"/>
    <property type="project" value="UniProtKB-SubCell"/>
</dbReference>
<feature type="compositionally biased region" description="Low complexity" evidence="6">
    <location>
        <begin position="476"/>
        <end position="492"/>
    </location>
</feature>
<feature type="compositionally biased region" description="Polar residues" evidence="6">
    <location>
        <begin position="538"/>
        <end position="574"/>
    </location>
</feature>
<feature type="compositionally biased region" description="Polar residues" evidence="6">
    <location>
        <begin position="310"/>
        <end position="321"/>
    </location>
</feature>
<feature type="compositionally biased region" description="Polar residues" evidence="6">
    <location>
        <begin position="493"/>
        <end position="514"/>
    </location>
</feature>
<reference evidence="9" key="2">
    <citation type="journal article" date="2011" name="Proc. Natl. Acad. Sci. U.S.A.">
        <title>Obligate biotrophy features unraveled by the genomic analysis of rust fungi.</title>
        <authorList>
            <person name="Duplessis S."/>
            <person name="Cuomo C.A."/>
            <person name="Lin Y.-C."/>
            <person name="Aerts A."/>
            <person name="Tisserant E."/>
            <person name="Veneault-Fourrey C."/>
            <person name="Joly D.L."/>
            <person name="Hacquard S."/>
            <person name="Amselem J."/>
            <person name="Cantarel B.L."/>
            <person name="Chiu R."/>
            <person name="Coutinho P.M."/>
            <person name="Feau N."/>
            <person name="Field M."/>
            <person name="Frey P."/>
            <person name="Gelhaye E."/>
            <person name="Goldberg J."/>
            <person name="Grabherr M.G."/>
            <person name="Kodira C.D."/>
            <person name="Kohler A."/>
            <person name="Kuees U."/>
            <person name="Lindquist E.A."/>
            <person name="Lucas S.M."/>
            <person name="Mago R."/>
            <person name="Mauceli E."/>
            <person name="Morin E."/>
            <person name="Murat C."/>
            <person name="Pangilinan J.L."/>
            <person name="Park R."/>
            <person name="Pearson M."/>
            <person name="Quesneville H."/>
            <person name="Rouhier N."/>
            <person name="Sakthikumar S."/>
            <person name="Salamov A.A."/>
            <person name="Schmutz J."/>
            <person name="Selles B."/>
            <person name="Shapiro H."/>
            <person name="Tanguay P."/>
            <person name="Tuskan G.A."/>
            <person name="Henrissat B."/>
            <person name="Van de Peer Y."/>
            <person name="Rouze P."/>
            <person name="Ellis J.G."/>
            <person name="Dodds P.N."/>
            <person name="Schein J.E."/>
            <person name="Zhong S."/>
            <person name="Hamelin R.C."/>
            <person name="Grigoriev I.V."/>
            <person name="Szabo L.J."/>
            <person name="Martin F."/>
        </authorList>
    </citation>
    <scope>NUCLEOTIDE SEQUENCE [LARGE SCALE GENOMIC DNA]</scope>
    <source>
        <strain evidence="9">CRL 75-36-700-3 / race SCCL</strain>
    </source>
</reference>
<dbReference type="InterPro" id="IPR001766">
    <property type="entry name" value="Fork_head_dom"/>
</dbReference>
<feature type="compositionally biased region" description="Low complexity" evidence="6">
    <location>
        <begin position="520"/>
        <end position="537"/>
    </location>
</feature>
<feature type="region of interest" description="Disordered" evidence="6">
    <location>
        <begin position="94"/>
        <end position="118"/>
    </location>
</feature>
<feature type="compositionally biased region" description="Low complexity" evidence="6">
    <location>
        <begin position="285"/>
        <end position="309"/>
    </location>
</feature>
<evidence type="ECO:0000313" key="8">
    <source>
        <dbReference type="EMBL" id="EFP85215.2"/>
    </source>
</evidence>
<keyword evidence="1" id="KW-0805">Transcription regulation</keyword>
<proteinExistence type="predicted"/>
<dbReference type="PANTHER" id="PTHR46078:SF2">
    <property type="entry name" value="FORK-HEAD DOMAIN-CONTAINING PROTEIN"/>
    <property type="match status" value="1"/>
</dbReference>
<feature type="compositionally biased region" description="Polar residues" evidence="6">
    <location>
        <begin position="106"/>
        <end position="118"/>
    </location>
</feature>
<feature type="region of interest" description="Disordered" evidence="6">
    <location>
        <begin position="434"/>
        <end position="702"/>
    </location>
</feature>
<comment type="subcellular location">
    <subcellularLocation>
        <location evidence="5">Nucleus</location>
    </subcellularLocation>
</comment>
<feature type="region of interest" description="Disordered" evidence="6">
    <location>
        <begin position="1144"/>
        <end position="1170"/>
    </location>
</feature>
<evidence type="ECO:0000256" key="4">
    <source>
        <dbReference type="ARBA" id="ARBA00023242"/>
    </source>
</evidence>
<feature type="region of interest" description="Disordered" evidence="6">
    <location>
        <begin position="183"/>
        <end position="248"/>
    </location>
</feature>
<dbReference type="eggNOG" id="KOG2294">
    <property type="taxonomic scope" value="Eukaryota"/>
</dbReference>
<dbReference type="GO" id="GO:0000978">
    <property type="term" value="F:RNA polymerase II cis-regulatory region sequence-specific DNA binding"/>
    <property type="evidence" value="ECO:0000318"/>
    <property type="project" value="GO_Central"/>
</dbReference>
<dbReference type="Pfam" id="PF00250">
    <property type="entry name" value="Forkhead"/>
    <property type="match status" value="1"/>
</dbReference>
<evidence type="ECO:0000256" key="3">
    <source>
        <dbReference type="ARBA" id="ARBA00023163"/>
    </source>
</evidence>
<dbReference type="VEuPathDB" id="FungiDB:PGTG_11384"/>
<feature type="compositionally biased region" description="Low complexity" evidence="6">
    <location>
        <begin position="1111"/>
        <end position="1123"/>
    </location>
</feature>
<feature type="DNA-binding region" description="Fork-head" evidence="5">
    <location>
        <begin position="884"/>
        <end position="976"/>
    </location>
</feature>
<feature type="region of interest" description="Disordered" evidence="6">
    <location>
        <begin position="1231"/>
        <end position="1413"/>
    </location>
</feature>
<dbReference type="Gene3D" id="1.10.10.10">
    <property type="entry name" value="Winged helix-like DNA-binding domain superfamily/Winged helix DNA-binding domain"/>
    <property type="match status" value="1"/>
</dbReference>
<keyword evidence="2 5" id="KW-0238">DNA-binding</keyword>
<keyword evidence="3" id="KW-0804">Transcription</keyword>
<feature type="region of interest" description="Disordered" evidence="6">
    <location>
        <begin position="1034"/>
        <end position="1079"/>
    </location>
</feature>
<feature type="compositionally biased region" description="Polar residues" evidence="6">
    <location>
        <begin position="721"/>
        <end position="733"/>
    </location>
</feature>
<feature type="compositionally biased region" description="Polar residues" evidence="6">
    <location>
        <begin position="1101"/>
        <end position="1110"/>
    </location>
</feature>
<evidence type="ECO:0000256" key="5">
    <source>
        <dbReference type="PROSITE-ProRule" id="PRU00089"/>
    </source>
</evidence>
<protein>
    <recommendedName>
        <fullName evidence="7">Fork-head domain-containing protein</fullName>
    </recommendedName>
</protein>
<dbReference type="SMART" id="SM00339">
    <property type="entry name" value="FH"/>
    <property type="match status" value="1"/>
</dbReference>
<dbReference type="EMBL" id="DS178294">
    <property type="protein sequence ID" value="EFP85215.2"/>
    <property type="molecule type" value="Genomic_DNA"/>
</dbReference>
<dbReference type="InterPro" id="IPR036390">
    <property type="entry name" value="WH_DNA-bd_sf"/>
</dbReference>
<reference key="1">
    <citation type="submission" date="2007-01" db="EMBL/GenBank/DDBJ databases">
        <title>The Genome Sequence of Puccinia graminis f. sp. tritici Strain CRL 75-36-700-3.</title>
        <authorList>
            <consortium name="The Broad Institute Genome Sequencing Platform"/>
            <person name="Birren B."/>
            <person name="Lander E."/>
            <person name="Galagan J."/>
            <person name="Nusbaum C."/>
            <person name="Devon K."/>
            <person name="Cuomo C."/>
            <person name="Jaffe D."/>
            <person name="Butler J."/>
            <person name="Alvarez P."/>
            <person name="Gnerre S."/>
            <person name="Grabherr M."/>
            <person name="Mauceli E."/>
            <person name="Brockman W."/>
            <person name="Young S."/>
            <person name="LaButti K."/>
            <person name="Sykes S."/>
            <person name="DeCaprio D."/>
            <person name="Crawford M."/>
            <person name="Koehrsen M."/>
            <person name="Engels R."/>
            <person name="Montgomery P."/>
            <person name="Pearson M."/>
            <person name="Howarth C."/>
            <person name="Larson L."/>
            <person name="White J."/>
            <person name="Zeng Q."/>
            <person name="Kodira C."/>
            <person name="Yandava C."/>
            <person name="Alvarado L."/>
            <person name="O'Leary S."/>
            <person name="Szabo L."/>
            <person name="Dean R."/>
            <person name="Schein J."/>
        </authorList>
    </citation>
    <scope>NUCLEOTIDE SEQUENCE</scope>
    <source>
        <strain>CRL 75-36-700-3</strain>
    </source>
</reference>
<evidence type="ECO:0000256" key="2">
    <source>
        <dbReference type="ARBA" id="ARBA00023125"/>
    </source>
</evidence>
<dbReference type="PRINTS" id="PR00053">
    <property type="entry name" value="FORKHEAD"/>
</dbReference>
<feature type="compositionally biased region" description="Low complexity" evidence="6">
    <location>
        <begin position="95"/>
        <end position="105"/>
    </location>
</feature>
<accession>E3KM67</accession>
<dbReference type="InParanoid" id="E3KM67"/>
<dbReference type="PROSITE" id="PS50039">
    <property type="entry name" value="FORK_HEAD_3"/>
    <property type="match status" value="1"/>
</dbReference>
<dbReference type="FunFam" id="1.10.10.10:FF:000135">
    <property type="entry name" value="forkhead box protein G1"/>
    <property type="match status" value="1"/>
</dbReference>
<keyword evidence="9" id="KW-1185">Reference proteome</keyword>
<dbReference type="InterPro" id="IPR045912">
    <property type="entry name" value="FOXJ2/3-like"/>
</dbReference>
<dbReference type="HOGENOM" id="CLU_006224_0_0_1"/>
<sequence>MTSTNRAKQIIPEKLRASIQLGVLFTTSLRAERRLFTARTSFLPSSINLKPTLPNSRIPSSTQTILILRRKEIIKLFVVVCSAYDRPTNYYCSLSKKSSSQPPSQTLRSPPLSTRPSKSNAIIETLSSKLTTSSFATLLPLTASSRLPLSSSSALALRSTTNTPPPTNSELCKSWIQFTNALTQQSSSHHHPSATIPHLTTPQPRAPPAPVNRPKSASLGQPNLSPPSPGDLSPSSTDSSADNTPLSPPLRLLSVADLHLNSPAISSQSFPQLTGPHLDHILPLNNNNNSSSNNNNNNNINNNNNSSSNLVHSSPQTNHRAITNHHRHPSLSRSNLPSPSLTSGYGFGELAGALGVRPEIRKVSDMTIHSADHPPSPVDPINLDQTRHHHPPPPPQSEPLRSDALLGHDHAEIVHQSHHQSTAVGVDSRLERAPNTLSDFQPPSSSSSSNLTTTAESTTEQSQQDTINETHTNLYASSPIITPSIPTTTAPARSNQTPLHSDTTNLHHSSSTTYPRLPLQYSTSSQSHASFQSQQGQINTSLGPNQSAYQSDCISSFEHTPHSTVGLNNPTSGYHPSPFIAHHRRSHSKPDGRSSMFVNPFLGAPSSHTNPTPPSPGASSSHSHSFYHSHAQPRCSLTAAPTPTRHRLSISSQPGGASSSPSLLSGANRHRSSSTATGTARGCDPVHRSAMGLASPDVGSSPSFGTAATAMGLLSHITSPNNFTKDSQSSSHSFEALGRKPDSRGSANQLEHSNQMEHTSHMEHLIKQTGQIEQTAGHMEHTTSHMEQPGQLEPTSQTDSSDQKPLHSLHPHSPLTPGFAGSASFSFGNSASNRVKCEIPPNSDMADLSTGPVGSSNSAMNPIPINMRPDLANLKDGPDGPNGKPGYPYVVLIRYAILGSPNGKLTLQELYETIMDRFPYYRTAGKGWMNSIRHNLSLNRCFVKQPRHILDPGKGSYWTVDLEAELSTSRARDRKRASGSSRSSIGSIRSLKGSRRDSLSGDPRSPTLDEIIGSSPSRMLYMSDEETDEVHVQPLGSFAPEHPTTFAEDGDGDTMMQGGEGSFQQHPSTPIKSPKSGRISAKRAPKLTKMKQQGLKVQVSGNSDLTSNHLPPSSCSPSTPVTPHQLYHQADPSSNILQSPFHPQAGYVSSPPDTIGRTIPRTGSPYRGSTLMRSPLTSIMSYSSSSHCPTTATTSDSNQIDPISPSSSAYGLNTGLSSNYHPSSTAMVNCREGGPPSQNPFSFGAHPHSAYQPGFNPFSPPLMHHPQSSPSPAMGDRHPASAGPWPSSFQASAYPTSAPIRGVGTSHHQPSQSHSGVYGFQPSSMAGIVPRPRFSVSAGGNSRPVSSESSSTNNPPHSTTGRQTPASNDSDASRRSSIGGGPGGSTNFVRIDGFGNGNPAVDSLGRTHSSQPL</sequence>
<dbReference type="SUPFAM" id="SSF46785">
    <property type="entry name" value="Winged helix' DNA-binding domain"/>
    <property type="match status" value="1"/>
</dbReference>
<feature type="region of interest" description="Disordered" evidence="6">
    <location>
        <begin position="368"/>
        <end position="402"/>
    </location>
</feature>
<name>E3KM67_PUCGT</name>
<feature type="compositionally biased region" description="Low complexity" evidence="6">
    <location>
        <begin position="617"/>
        <end position="630"/>
    </location>
</feature>
<feature type="compositionally biased region" description="Low complexity" evidence="6">
    <location>
        <begin position="436"/>
        <end position="466"/>
    </location>
</feature>
<dbReference type="STRING" id="418459.E3KM67"/>
<evidence type="ECO:0000256" key="1">
    <source>
        <dbReference type="ARBA" id="ARBA00023015"/>
    </source>
</evidence>
<feature type="region of interest" description="Disordered" evidence="6">
    <location>
        <begin position="772"/>
        <end position="821"/>
    </location>
</feature>
<feature type="domain" description="Fork-head" evidence="7">
    <location>
        <begin position="884"/>
        <end position="976"/>
    </location>
</feature>
<feature type="compositionally biased region" description="Low complexity" evidence="6">
    <location>
        <begin position="230"/>
        <end position="245"/>
    </location>
</feature>
<dbReference type="PANTHER" id="PTHR46078">
    <property type="entry name" value="FORKHEAD BOX PROTEIN J2 FAMILY MEMBER"/>
    <property type="match status" value="1"/>
</dbReference>
<feature type="region of interest" description="Disordered" evidence="6">
    <location>
        <begin position="836"/>
        <end position="856"/>
    </location>
</feature>
<feature type="compositionally biased region" description="Low complexity" evidence="6">
    <location>
        <begin position="1339"/>
        <end position="1370"/>
    </location>
</feature>
<evidence type="ECO:0000259" key="7">
    <source>
        <dbReference type="PROSITE" id="PS50039"/>
    </source>
</evidence>
<feature type="compositionally biased region" description="Low complexity" evidence="6">
    <location>
        <begin position="649"/>
        <end position="667"/>
    </location>
</feature>
<dbReference type="GO" id="GO:0006357">
    <property type="term" value="P:regulation of transcription by RNA polymerase II"/>
    <property type="evidence" value="ECO:0000318"/>
    <property type="project" value="GO_Central"/>
</dbReference>
<keyword evidence="4 5" id="KW-0539">Nucleus</keyword>
<feature type="compositionally biased region" description="Polar residues" evidence="6">
    <location>
        <begin position="1062"/>
        <end position="1071"/>
    </location>
</feature>
<dbReference type="Proteomes" id="UP000008783">
    <property type="component" value="Unassembled WGS sequence"/>
</dbReference>
<feature type="compositionally biased region" description="Polar residues" evidence="6">
    <location>
        <begin position="1306"/>
        <end position="1315"/>
    </location>
</feature>
<dbReference type="InterPro" id="IPR036388">
    <property type="entry name" value="WH-like_DNA-bd_sf"/>
</dbReference>
<feature type="region of interest" description="Disordered" evidence="6">
    <location>
        <begin position="276"/>
        <end position="338"/>
    </location>
</feature>
<feature type="region of interest" description="Disordered" evidence="6">
    <location>
        <begin position="1101"/>
        <end position="1123"/>
    </location>
</feature>
<dbReference type="RefSeq" id="XP_003329634.2">
    <property type="nucleotide sequence ID" value="XM_003329586.2"/>
</dbReference>
<dbReference type="CDD" id="cd00059">
    <property type="entry name" value="FH_FOX"/>
    <property type="match status" value="1"/>
</dbReference>